<evidence type="ECO:0000313" key="1">
    <source>
        <dbReference type="EMBL" id="RQP22952.1"/>
    </source>
</evidence>
<dbReference type="EMBL" id="QUSW01000005">
    <property type="protein sequence ID" value="RQP22952.1"/>
    <property type="molecule type" value="Genomic_DNA"/>
</dbReference>
<gene>
    <name evidence="1" type="ORF">DZC73_17630</name>
</gene>
<dbReference type="InterPro" id="IPR021276">
    <property type="entry name" value="DUF2855"/>
</dbReference>
<dbReference type="AlphaFoldDB" id="A0A3N7IVZ9"/>
<evidence type="ECO:0000313" key="2">
    <source>
        <dbReference type="Proteomes" id="UP000267464"/>
    </source>
</evidence>
<dbReference type="OrthoDB" id="8953110at2"/>
<accession>A0A3N7IVZ9</accession>
<dbReference type="Proteomes" id="UP000267464">
    <property type="component" value="Unassembled WGS sequence"/>
</dbReference>
<organism evidence="1 2">
    <name type="scientific">Piscinibacter terrae</name>
    <dbReference type="NCBI Taxonomy" id="2496871"/>
    <lineage>
        <taxon>Bacteria</taxon>
        <taxon>Pseudomonadati</taxon>
        <taxon>Pseudomonadota</taxon>
        <taxon>Betaproteobacteria</taxon>
        <taxon>Burkholderiales</taxon>
        <taxon>Sphaerotilaceae</taxon>
        <taxon>Piscinibacter</taxon>
    </lineage>
</organism>
<name>A0A3N7IVZ9_9BURK</name>
<sequence>MSTSREFIVQRNDLREVRVVESIEHPPLPDGTVRMRVDCFALTSNNITYGAFGDAMHYWDFFPCEVPGFGRIPVWGFAEVEASNVEGIAVGERFYGYYPMSTHAVLQPEQVGKGGFVDGAPHRRELHALYNRYMRCSADPGYRREQEAQTALLKPLFTTSFLIDDFLADNGFFESQAVILSSASSKTAYGTAFCMRQRLGSGGGVKIIGLTSPSNLEFTRALGCYDEVIAYDQVSGLPAHTPSVYVDMSGSAQVRHDIHHHFGDALRYSCSVGGTHWTELGGGKGLPGPRPTLFFAPAQAAKRMKDWGPGELPGRIAVAWQAFMKPVNDAQSPWLIVERGTGPQAVEKVYRELIDGRTDPRLGHVLSL</sequence>
<proteinExistence type="predicted"/>
<reference evidence="1 2" key="1">
    <citation type="submission" date="2018-08" db="EMBL/GenBank/DDBJ databases">
        <authorList>
            <person name="Khan S.A."/>
            <person name="Jeon C.O."/>
            <person name="Chun B.H."/>
            <person name="Jeong S.E."/>
        </authorList>
    </citation>
    <scope>NUCLEOTIDE SEQUENCE [LARGE SCALE GENOMIC DNA]</scope>
    <source>
        <strain evidence="1 2">S-16</strain>
    </source>
</reference>
<dbReference type="RefSeq" id="WP_124541696.1">
    <property type="nucleotide sequence ID" value="NZ_QUSW01000005.1"/>
</dbReference>
<reference evidence="1 2" key="2">
    <citation type="submission" date="2018-12" db="EMBL/GenBank/DDBJ databases">
        <title>Rhizobacter gummiphilus sp. nov., a rubber-degrading bacterium isolated from the soil of a botanical garden in Japan.</title>
        <authorList>
            <person name="Shunsuke S.S."/>
        </authorList>
    </citation>
    <scope>NUCLEOTIDE SEQUENCE [LARGE SCALE GENOMIC DNA]</scope>
    <source>
        <strain evidence="1 2">S-16</strain>
    </source>
</reference>
<keyword evidence="2" id="KW-1185">Reference proteome</keyword>
<protein>
    <submittedName>
        <fullName evidence="1">DUF2855 family protein</fullName>
    </submittedName>
</protein>
<comment type="caution">
    <text evidence="1">The sequence shown here is derived from an EMBL/GenBank/DDBJ whole genome shotgun (WGS) entry which is preliminary data.</text>
</comment>
<dbReference type="Pfam" id="PF11017">
    <property type="entry name" value="DUF2855"/>
    <property type="match status" value="1"/>
</dbReference>